<protein>
    <submittedName>
        <fullName evidence="2">Uncharacterized protein</fullName>
    </submittedName>
</protein>
<dbReference type="AlphaFoldDB" id="A0A844H778"/>
<evidence type="ECO:0000256" key="1">
    <source>
        <dbReference type="SAM" id="MobiDB-lite"/>
    </source>
</evidence>
<sequence>MNIHETSQKRNLPVSAAGPRSRSSKARASHAARLIQTHLDMLAAQRIGLPILGLEIALGELRQIGGAQ</sequence>
<accession>A0A844H778</accession>
<proteinExistence type="predicted"/>
<organism evidence="2 3">
    <name type="scientific">Paracoccus limosus</name>
    <dbReference type="NCBI Taxonomy" id="913252"/>
    <lineage>
        <taxon>Bacteria</taxon>
        <taxon>Pseudomonadati</taxon>
        <taxon>Pseudomonadota</taxon>
        <taxon>Alphaproteobacteria</taxon>
        <taxon>Rhodobacterales</taxon>
        <taxon>Paracoccaceae</taxon>
        <taxon>Paracoccus</taxon>
    </lineage>
</organism>
<evidence type="ECO:0000313" key="3">
    <source>
        <dbReference type="Proteomes" id="UP000442533"/>
    </source>
</evidence>
<evidence type="ECO:0000313" key="2">
    <source>
        <dbReference type="EMBL" id="MTH36652.1"/>
    </source>
</evidence>
<dbReference type="EMBL" id="WMIF01000058">
    <property type="protein sequence ID" value="MTH36652.1"/>
    <property type="molecule type" value="Genomic_DNA"/>
</dbReference>
<keyword evidence="3" id="KW-1185">Reference proteome</keyword>
<gene>
    <name evidence="2" type="ORF">GL279_18950</name>
</gene>
<dbReference type="Proteomes" id="UP000442533">
    <property type="component" value="Unassembled WGS sequence"/>
</dbReference>
<comment type="caution">
    <text evidence="2">The sequence shown here is derived from an EMBL/GenBank/DDBJ whole genome shotgun (WGS) entry which is preliminary data.</text>
</comment>
<feature type="region of interest" description="Disordered" evidence="1">
    <location>
        <begin position="1"/>
        <end position="29"/>
    </location>
</feature>
<name>A0A844H778_9RHOB</name>
<reference evidence="2 3" key="1">
    <citation type="submission" date="2019-11" db="EMBL/GenBank/DDBJ databases">
        <authorList>
            <person name="Dong K."/>
        </authorList>
    </citation>
    <scope>NUCLEOTIDE SEQUENCE [LARGE SCALE GENOMIC DNA]</scope>
    <source>
        <strain evidence="2 3">JCM 17370</strain>
    </source>
</reference>